<comment type="similarity">
    <text evidence="1">Belongs to the heat shock protein 70 family.</text>
</comment>
<dbReference type="Pfam" id="PF00012">
    <property type="entry name" value="HSP70"/>
    <property type="match status" value="1"/>
</dbReference>
<dbReference type="Proteomes" id="UP000324629">
    <property type="component" value="Unassembled WGS sequence"/>
</dbReference>
<dbReference type="GO" id="GO:0005524">
    <property type="term" value="F:ATP binding"/>
    <property type="evidence" value="ECO:0007669"/>
    <property type="project" value="UniProtKB-KW"/>
</dbReference>
<keyword evidence="5" id="KW-1185">Reference proteome</keyword>
<comment type="caution">
    <text evidence="4">The sequence shown here is derived from an EMBL/GenBank/DDBJ whole genome shotgun (WGS) entry which is preliminary data.</text>
</comment>
<dbReference type="InterPro" id="IPR043129">
    <property type="entry name" value="ATPase_NBD"/>
</dbReference>
<evidence type="ECO:0000313" key="5">
    <source>
        <dbReference type="Proteomes" id="UP000324629"/>
    </source>
</evidence>
<proteinExistence type="inferred from homology"/>
<dbReference type="Gene3D" id="3.30.420.40">
    <property type="match status" value="2"/>
</dbReference>
<reference evidence="4 5" key="1">
    <citation type="journal article" date="2019" name="Gigascience">
        <title>Whole-genome sequence of the oriental lung fluke Paragonimus westermani.</title>
        <authorList>
            <person name="Oey H."/>
            <person name="Zakrzewski M."/>
            <person name="Narain K."/>
            <person name="Devi K.R."/>
            <person name="Agatsuma T."/>
            <person name="Nawaratna S."/>
            <person name="Gobert G.N."/>
            <person name="Jones M.K."/>
            <person name="Ragan M.A."/>
            <person name="McManus D.P."/>
            <person name="Krause L."/>
        </authorList>
    </citation>
    <scope>NUCLEOTIDE SEQUENCE [LARGE SCALE GENOMIC DNA]</scope>
    <source>
        <strain evidence="4 5">IND2009</strain>
    </source>
</reference>
<dbReference type="InterPro" id="IPR013126">
    <property type="entry name" value="Hsp_70_fam"/>
</dbReference>
<gene>
    <name evidence="4" type="ORF">DEA37_0014585</name>
</gene>
<accession>A0A5J4NBQ9</accession>
<sequence>MSEPTADVLAYCFENPKKRSQNILAFDSRRGTFDVTVVNVHDNTFEVGISVGNFYLDGRDFDGGLFQHLTEQYSLLIYQKRRCTIRV</sequence>
<protein>
    <submittedName>
        <fullName evidence="4">Uncharacterized protein</fullName>
    </submittedName>
</protein>
<evidence type="ECO:0000256" key="2">
    <source>
        <dbReference type="ARBA" id="ARBA00022741"/>
    </source>
</evidence>
<evidence type="ECO:0000313" key="4">
    <source>
        <dbReference type="EMBL" id="KAA3672955.1"/>
    </source>
</evidence>
<dbReference type="GO" id="GO:0140662">
    <property type="term" value="F:ATP-dependent protein folding chaperone"/>
    <property type="evidence" value="ECO:0007669"/>
    <property type="project" value="InterPro"/>
</dbReference>
<evidence type="ECO:0000256" key="3">
    <source>
        <dbReference type="ARBA" id="ARBA00022840"/>
    </source>
</evidence>
<dbReference type="AlphaFoldDB" id="A0A5J4NBQ9"/>
<keyword evidence="3" id="KW-0067">ATP-binding</keyword>
<keyword evidence="2" id="KW-0547">Nucleotide-binding</keyword>
<dbReference type="Gene3D" id="3.90.640.10">
    <property type="entry name" value="Actin, Chain A, domain 4"/>
    <property type="match status" value="1"/>
</dbReference>
<organism evidence="4 5">
    <name type="scientific">Paragonimus westermani</name>
    <dbReference type="NCBI Taxonomy" id="34504"/>
    <lineage>
        <taxon>Eukaryota</taxon>
        <taxon>Metazoa</taxon>
        <taxon>Spiralia</taxon>
        <taxon>Lophotrochozoa</taxon>
        <taxon>Platyhelminthes</taxon>
        <taxon>Trematoda</taxon>
        <taxon>Digenea</taxon>
        <taxon>Plagiorchiida</taxon>
        <taxon>Troglotremata</taxon>
        <taxon>Troglotrematidae</taxon>
        <taxon>Paragonimus</taxon>
    </lineage>
</organism>
<dbReference type="SUPFAM" id="SSF53067">
    <property type="entry name" value="Actin-like ATPase domain"/>
    <property type="match status" value="1"/>
</dbReference>
<evidence type="ECO:0000256" key="1">
    <source>
        <dbReference type="ARBA" id="ARBA00007381"/>
    </source>
</evidence>
<name>A0A5J4NBQ9_9TREM</name>
<dbReference type="EMBL" id="QNGE01004371">
    <property type="protein sequence ID" value="KAA3672955.1"/>
    <property type="molecule type" value="Genomic_DNA"/>
</dbReference>